<gene>
    <name evidence="1" type="ORF">DK847_07030</name>
</gene>
<reference evidence="2" key="1">
    <citation type="submission" date="2018-06" db="EMBL/GenBank/DDBJ databases">
        <title>Aestuariibacter litoralis strain KCTC 52945T.</title>
        <authorList>
            <person name="Li X."/>
            <person name="Salam N."/>
            <person name="Li J.-L."/>
            <person name="Chen Y.-M."/>
            <person name="Yang Z.-W."/>
            <person name="Zhang L.-Y."/>
            <person name="Han M.-X."/>
            <person name="Xiao M."/>
            <person name="Li W.-J."/>
        </authorList>
    </citation>
    <scope>NUCLEOTIDE SEQUENCE [LARGE SCALE GENOMIC DNA]</scope>
    <source>
        <strain evidence="2">KCTC 52945</strain>
    </source>
</reference>
<dbReference type="RefSeq" id="WP_111197162.1">
    <property type="nucleotide sequence ID" value="NZ_QKVK01000002.1"/>
</dbReference>
<name>A0A2W2AZW8_9HYPH</name>
<proteinExistence type="predicted"/>
<comment type="caution">
    <text evidence="1">The sequence shown here is derived from an EMBL/GenBank/DDBJ whole genome shotgun (WGS) entry which is preliminary data.</text>
</comment>
<evidence type="ECO:0008006" key="3">
    <source>
        <dbReference type="Google" id="ProtNLM"/>
    </source>
</evidence>
<evidence type="ECO:0000313" key="1">
    <source>
        <dbReference type="EMBL" id="PZF78160.1"/>
    </source>
</evidence>
<dbReference type="AlphaFoldDB" id="A0A2W2AZW8"/>
<evidence type="ECO:0000313" key="2">
    <source>
        <dbReference type="Proteomes" id="UP000248795"/>
    </source>
</evidence>
<accession>A0A2W2AZW8</accession>
<keyword evidence="2" id="KW-1185">Reference proteome</keyword>
<dbReference type="Proteomes" id="UP000248795">
    <property type="component" value="Unassembled WGS sequence"/>
</dbReference>
<dbReference type="Gene3D" id="1.20.120.520">
    <property type="entry name" value="nmb1532 protein domain like"/>
    <property type="match status" value="1"/>
</dbReference>
<protein>
    <recommendedName>
        <fullName evidence="3">Hemerythrin-like domain-containing protein</fullName>
    </recommendedName>
</protein>
<sequence length="232" mass="26148">MTSNYVPDETRYNFYRNIHKALRLGHCRMLPALGALDYRDRARTEVVMADLRNLLSLGRGHLEGENREIHSALEQRAPGASAHAAEDHAEHERSFEEIEELIAMIEQAPLPERELMGRRLYRRYAVFAAHDLEHMDIEETELLTALHDTFTDAELMEIEARIVAGVPPQKMAAVMMLMAPALNHGERVDLIAKLQKVMPEQAFNGLLSTAIKPALEGGDYRAVVGELMLRAA</sequence>
<dbReference type="EMBL" id="QKVK01000002">
    <property type="protein sequence ID" value="PZF78160.1"/>
    <property type="molecule type" value="Genomic_DNA"/>
</dbReference>
<organism evidence="1 2">
    <name type="scientific">Aestuariivirga litoralis</name>
    <dbReference type="NCBI Taxonomy" id="2650924"/>
    <lineage>
        <taxon>Bacteria</taxon>
        <taxon>Pseudomonadati</taxon>
        <taxon>Pseudomonadota</taxon>
        <taxon>Alphaproteobacteria</taxon>
        <taxon>Hyphomicrobiales</taxon>
        <taxon>Aestuariivirgaceae</taxon>
        <taxon>Aestuariivirga</taxon>
    </lineage>
</organism>